<feature type="domain" description="DUF4236" evidence="1">
    <location>
        <begin position="6"/>
        <end position="52"/>
    </location>
</feature>
<name>A0ABS0VWA9_9CORY</name>
<accession>A0ABS0VWA9</accession>
<gene>
    <name evidence="2" type="ORF">JDV76_08785</name>
</gene>
<protein>
    <submittedName>
        <fullName evidence="2">DUF4236 domain-containing protein</fullName>
    </submittedName>
</protein>
<dbReference type="EMBL" id="JAEIOT010000008">
    <property type="protein sequence ID" value="MBI9001061.1"/>
    <property type="molecule type" value="Genomic_DNA"/>
</dbReference>
<dbReference type="RefSeq" id="WP_198736529.1">
    <property type="nucleotide sequence ID" value="NZ_JAEIOT010000008.1"/>
</dbReference>
<sequence>MGLNDRRRKSLGKGTWLNLSGSGASVSKRFGPLTVNSRGRISLRLPGGLNWRGRWR</sequence>
<keyword evidence="3" id="KW-1185">Reference proteome</keyword>
<evidence type="ECO:0000313" key="3">
    <source>
        <dbReference type="Proteomes" id="UP000625574"/>
    </source>
</evidence>
<reference evidence="2 3" key="1">
    <citation type="submission" date="2020-12" db="EMBL/GenBank/DDBJ databases">
        <title>Genome public.</title>
        <authorList>
            <person name="Sun Q."/>
        </authorList>
    </citation>
    <scope>NUCLEOTIDE SEQUENCE [LARGE SCALE GENOMIC DNA]</scope>
    <source>
        <strain evidence="2 3">CCM 8864</strain>
    </source>
</reference>
<organism evidence="2 3">
    <name type="scientific">Corynebacterium marambiense</name>
    <dbReference type="NCBI Taxonomy" id="2765364"/>
    <lineage>
        <taxon>Bacteria</taxon>
        <taxon>Bacillati</taxon>
        <taxon>Actinomycetota</taxon>
        <taxon>Actinomycetes</taxon>
        <taxon>Mycobacteriales</taxon>
        <taxon>Corynebacteriaceae</taxon>
        <taxon>Corynebacterium</taxon>
    </lineage>
</organism>
<dbReference type="InterPro" id="IPR025330">
    <property type="entry name" value="DUF4236"/>
</dbReference>
<dbReference type="Pfam" id="PF14020">
    <property type="entry name" value="DUF4236"/>
    <property type="match status" value="1"/>
</dbReference>
<evidence type="ECO:0000313" key="2">
    <source>
        <dbReference type="EMBL" id="MBI9001061.1"/>
    </source>
</evidence>
<comment type="caution">
    <text evidence="2">The sequence shown here is derived from an EMBL/GenBank/DDBJ whole genome shotgun (WGS) entry which is preliminary data.</text>
</comment>
<evidence type="ECO:0000259" key="1">
    <source>
        <dbReference type="Pfam" id="PF14020"/>
    </source>
</evidence>
<proteinExistence type="predicted"/>
<dbReference type="Proteomes" id="UP000625574">
    <property type="component" value="Unassembled WGS sequence"/>
</dbReference>